<dbReference type="AlphaFoldDB" id="A0A3N4JD57"/>
<name>A0A3N4JD57_9PEZI</name>
<organism evidence="3 4">
    <name type="scientific">Choiromyces venosus 120613-1</name>
    <dbReference type="NCBI Taxonomy" id="1336337"/>
    <lineage>
        <taxon>Eukaryota</taxon>
        <taxon>Fungi</taxon>
        <taxon>Dikarya</taxon>
        <taxon>Ascomycota</taxon>
        <taxon>Pezizomycotina</taxon>
        <taxon>Pezizomycetes</taxon>
        <taxon>Pezizales</taxon>
        <taxon>Tuberaceae</taxon>
        <taxon>Choiromyces</taxon>
    </lineage>
</organism>
<proteinExistence type="predicted"/>
<dbReference type="Proteomes" id="UP000276215">
    <property type="component" value="Unassembled WGS sequence"/>
</dbReference>
<dbReference type="EMBL" id="ML120438">
    <property type="protein sequence ID" value="RPA94380.1"/>
    <property type="molecule type" value="Genomic_DNA"/>
</dbReference>
<sequence length="153" mass="16840">MDRLYDHTEGENIAVAGVYCDLQEQKEQTTANVMGAILNQLVLQANSIIGSIRQAFVKAKDECGGRRPQVQDHVAMLKTAIAALPQVFICIGAINEFMSNHLPELLASLVEIVREIPSVRVFVTGGARIEQCTIRTCESGVMKCLVTNIVRKR</sequence>
<accession>A0A3N4JD57</accession>
<keyword evidence="4" id="KW-1185">Reference proteome</keyword>
<evidence type="ECO:0000313" key="4">
    <source>
        <dbReference type="Proteomes" id="UP000276215"/>
    </source>
</evidence>
<evidence type="ECO:0000259" key="2">
    <source>
        <dbReference type="Pfam" id="PF24883"/>
    </source>
</evidence>
<dbReference type="Pfam" id="PF24883">
    <property type="entry name" value="NPHP3_N"/>
    <property type="match status" value="1"/>
</dbReference>
<evidence type="ECO:0000256" key="1">
    <source>
        <dbReference type="ARBA" id="ARBA00022737"/>
    </source>
</evidence>
<feature type="domain" description="Nephrocystin 3-like N-terminal" evidence="2">
    <location>
        <begin position="4"/>
        <end position="124"/>
    </location>
</feature>
<dbReference type="InterPro" id="IPR056884">
    <property type="entry name" value="NPHP3-like_N"/>
</dbReference>
<evidence type="ECO:0000313" key="3">
    <source>
        <dbReference type="EMBL" id="RPA94380.1"/>
    </source>
</evidence>
<keyword evidence="1" id="KW-0677">Repeat</keyword>
<dbReference type="OrthoDB" id="448455at2759"/>
<reference evidence="3 4" key="1">
    <citation type="journal article" date="2018" name="Nat. Ecol. Evol.">
        <title>Pezizomycetes genomes reveal the molecular basis of ectomycorrhizal truffle lifestyle.</title>
        <authorList>
            <person name="Murat C."/>
            <person name="Payen T."/>
            <person name="Noel B."/>
            <person name="Kuo A."/>
            <person name="Morin E."/>
            <person name="Chen J."/>
            <person name="Kohler A."/>
            <person name="Krizsan K."/>
            <person name="Balestrini R."/>
            <person name="Da Silva C."/>
            <person name="Montanini B."/>
            <person name="Hainaut M."/>
            <person name="Levati E."/>
            <person name="Barry K.W."/>
            <person name="Belfiori B."/>
            <person name="Cichocki N."/>
            <person name="Clum A."/>
            <person name="Dockter R.B."/>
            <person name="Fauchery L."/>
            <person name="Guy J."/>
            <person name="Iotti M."/>
            <person name="Le Tacon F."/>
            <person name="Lindquist E.A."/>
            <person name="Lipzen A."/>
            <person name="Malagnac F."/>
            <person name="Mello A."/>
            <person name="Molinier V."/>
            <person name="Miyauchi S."/>
            <person name="Poulain J."/>
            <person name="Riccioni C."/>
            <person name="Rubini A."/>
            <person name="Sitrit Y."/>
            <person name="Splivallo R."/>
            <person name="Traeger S."/>
            <person name="Wang M."/>
            <person name="Zifcakova L."/>
            <person name="Wipf D."/>
            <person name="Zambonelli A."/>
            <person name="Paolocci F."/>
            <person name="Nowrousian M."/>
            <person name="Ottonello S."/>
            <person name="Baldrian P."/>
            <person name="Spatafora J.W."/>
            <person name="Henrissat B."/>
            <person name="Nagy L.G."/>
            <person name="Aury J.M."/>
            <person name="Wincker P."/>
            <person name="Grigoriev I.V."/>
            <person name="Bonfante P."/>
            <person name="Martin F.M."/>
        </authorList>
    </citation>
    <scope>NUCLEOTIDE SEQUENCE [LARGE SCALE GENOMIC DNA]</scope>
    <source>
        <strain evidence="3 4">120613-1</strain>
    </source>
</reference>
<gene>
    <name evidence="3" type="ORF">L873DRAFT_1440157</name>
</gene>
<protein>
    <recommendedName>
        <fullName evidence="2">Nephrocystin 3-like N-terminal domain-containing protein</fullName>
    </recommendedName>
</protein>